<dbReference type="InterPro" id="IPR036188">
    <property type="entry name" value="FAD/NAD-bd_sf"/>
</dbReference>
<accession>A0A7Y9LCJ5</accession>
<gene>
    <name evidence="4" type="ORF">BKA15_002310</name>
</gene>
<evidence type="ECO:0000313" key="4">
    <source>
        <dbReference type="EMBL" id="NYE70981.1"/>
    </source>
</evidence>
<feature type="domain" description="FAD-dependent oxidoreductase 2 FAD-binding" evidence="3">
    <location>
        <begin position="4"/>
        <end position="533"/>
    </location>
</feature>
<name>A0A7Y9LCJ5_9ACTN</name>
<dbReference type="InterPro" id="IPR014614">
    <property type="entry name" value="KsdD_DH"/>
</dbReference>
<dbReference type="RefSeq" id="WP_179750827.1">
    <property type="nucleotide sequence ID" value="NZ_JACCBU010000001.1"/>
</dbReference>
<proteinExistence type="predicted"/>
<keyword evidence="2" id="KW-0560">Oxidoreductase</keyword>
<evidence type="ECO:0000256" key="1">
    <source>
        <dbReference type="ARBA" id="ARBA00022630"/>
    </source>
</evidence>
<evidence type="ECO:0000313" key="5">
    <source>
        <dbReference type="Proteomes" id="UP000569914"/>
    </source>
</evidence>
<dbReference type="NCBIfam" id="NF009472">
    <property type="entry name" value="PRK12834.1"/>
    <property type="match status" value="1"/>
</dbReference>
<evidence type="ECO:0000256" key="2">
    <source>
        <dbReference type="ARBA" id="ARBA00023002"/>
    </source>
</evidence>
<keyword evidence="1" id="KW-0285">Flavoprotein</keyword>
<dbReference type="AlphaFoldDB" id="A0A7Y9LCJ5"/>
<dbReference type="SUPFAM" id="SSF51905">
    <property type="entry name" value="FAD/NAD(P)-binding domain"/>
    <property type="match status" value="1"/>
</dbReference>
<dbReference type="GO" id="GO:0033765">
    <property type="term" value="F:steroid dehydrogenase activity, acting on the CH-CH group of donors"/>
    <property type="evidence" value="ECO:0007669"/>
    <property type="project" value="UniProtKB-ARBA"/>
</dbReference>
<dbReference type="PIRSF" id="PIRSF036654">
    <property type="entry name" value="UCP036654"/>
    <property type="match status" value="1"/>
</dbReference>
<dbReference type="Proteomes" id="UP000569914">
    <property type="component" value="Unassembled WGS sequence"/>
</dbReference>
<comment type="caution">
    <text evidence="4">The sequence shown here is derived from an EMBL/GenBank/DDBJ whole genome shotgun (WGS) entry which is preliminary data.</text>
</comment>
<dbReference type="EMBL" id="JACCBU010000001">
    <property type="protein sequence ID" value="NYE70981.1"/>
    <property type="molecule type" value="Genomic_DNA"/>
</dbReference>
<protein>
    <recommendedName>
        <fullName evidence="3">FAD-dependent oxidoreductase 2 FAD-binding domain-containing protein</fullName>
    </recommendedName>
</protein>
<dbReference type="Pfam" id="PF00890">
    <property type="entry name" value="FAD_binding_2"/>
    <property type="match status" value="1"/>
</dbReference>
<keyword evidence="5" id="KW-1185">Reference proteome</keyword>
<organism evidence="4 5">
    <name type="scientific">Microlunatus parietis</name>
    <dbReference type="NCBI Taxonomy" id="682979"/>
    <lineage>
        <taxon>Bacteria</taxon>
        <taxon>Bacillati</taxon>
        <taxon>Actinomycetota</taxon>
        <taxon>Actinomycetes</taxon>
        <taxon>Propionibacteriales</taxon>
        <taxon>Propionibacteriaceae</taxon>
        <taxon>Microlunatus</taxon>
    </lineage>
</organism>
<dbReference type="PANTHER" id="PTHR43260">
    <property type="entry name" value="3-KETOSTEROID-DELTA-1-DEHYDROGENASE"/>
    <property type="match status" value="1"/>
</dbReference>
<dbReference type="PANTHER" id="PTHR43260:SF1">
    <property type="entry name" value="KSDD-LIKE STEROID DEHYDROGENASE RV0785"/>
    <property type="match status" value="1"/>
</dbReference>
<sequence length="552" mass="58743">MDADVIVVGAGLSGLVATAELAEAGKSVLLLDAEPIQSLGGQAHWSFGGLFLIDTPEQRRLGVRDCEELALADWYGSAGFDRDEDYWPRKWAESFVHFAAGDARSWLHGLGVRWFPLVQWAERGGYATPGHGNSVPRFHVTWGTGPGLVEPFANQVLASPRVRLRNRHRVTGLAAGADGVTVTGSVLSPSDAPRGVRTERTEVGGFTFSAQAVVIAAGGIGGNLDLVRKNWPRVWGEPPKNMIIGVPDYVDGSMLEVAQAAGARVINPDRMWHYPEGIVNHSPVWTRHGIRILPGPSSLWLDAEGRRLPAPLFPGFDALGALRAITAAGHDHSWFVTDVETVGKEFALSGSEQNADLTGKNLRLLAGRVAPGPTPEVRAFLDHGVDFLTAQTVAELAVKMNQLTPDHRIDPDVLRQTIELRDLQVGSGLGKDPQITAITAARQFVVDKLMRVVPPHTLLDRKHPGRAGTGGPLVAVRLHVLTRKTLGGLETDLDGRVLVPGGDVLPGVYAAGEAAGFGGGGLHGYRALEGTFLGGCLFSGRTVGRSLAGALA</sequence>
<evidence type="ECO:0000259" key="3">
    <source>
        <dbReference type="Pfam" id="PF00890"/>
    </source>
</evidence>
<dbReference type="InterPro" id="IPR003953">
    <property type="entry name" value="FAD-dep_OxRdtase_2_FAD-bd"/>
</dbReference>
<dbReference type="Gene3D" id="3.90.700.10">
    <property type="entry name" value="Succinate dehydrogenase/fumarate reductase flavoprotein, catalytic domain"/>
    <property type="match status" value="1"/>
</dbReference>
<reference evidence="4 5" key="1">
    <citation type="submission" date="2020-07" db="EMBL/GenBank/DDBJ databases">
        <title>Sequencing the genomes of 1000 actinobacteria strains.</title>
        <authorList>
            <person name="Klenk H.-P."/>
        </authorList>
    </citation>
    <scope>NUCLEOTIDE SEQUENCE [LARGE SCALE GENOMIC DNA]</scope>
    <source>
        <strain evidence="4 5">DSM 22083</strain>
    </source>
</reference>
<dbReference type="InterPro" id="IPR027477">
    <property type="entry name" value="Succ_DH/fumarate_Rdtase_cat_sf"/>
</dbReference>
<dbReference type="Gene3D" id="3.50.50.60">
    <property type="entry name" value="FAD/NAD(P)-binding domain"/>
    <property type="match status" value="1"/>
</dbReference>